<name>A0A9W9D1X7_9PEZI</name>
<protein>
    <recommendedName>
        <fullName evidence="2">ubiquitinyl hydrolase 1</fullName>
        <ecNumber evidence="2">3.4.19.12</ecNumber>
    </recommendedName>
</protein>
<dbReference type="CDD" id="cd02257">
    <property type="entry name" value="Peptidase_C19"/>
    <property type="match status" value="1"/>
</dbReference>
<feature type="region of interest" description="Disordered" evidence="8">
    <location>
        <begin position="1431"/>
        <end position="1453"/>
    </location>
</feature>
<dbReference type="InterPro" id="IPR038765">
    <property type="entry name" value="Papain-like_cys_pep_sf"/>
</dbReference>
<feature type="coiled-coil region" evidence="7">
    <location>
        <begin position="972"/>
        <end position="1006"/>
    </location>
</feature>
<reference evidence="10" key="1">
    <citation type="submission" date="2022-10" db="EMBL/GenBank/DDBJ databases">
        <title>Tapping the CABI collections for fungal endophytes: first genome assemblies for Collariella, Neodidymelliopsis, Ascochyta clinopodiicola, Didymella pomorum, Didymosphaeria variabile, Neocosmospora piperis and Neocucurbitaria cava.</title>
        <authorList>
            <person name="Hill R."/>
        </authorList>
    </citation>
    <scope>NUCLEOTIDE SEQUENCE</scope>
    <source>
        <strain evidence="10">IMI 355082</strain>
    </source>
</reference>
<feature type="region of interest" description="Disordered" evidence="8">
    <location>
        <begin position="1389"/>
        <end position="1408"/>
    </location>
</feature>
<feature type="compositionally biased region" description="Basic and acidic residues" evidence="8">
    <location>
        <begin position="1389"/>
        <end position="1406"/>
    </location>
</feature>
<evidence type="ECO:0000256" key="4">
    <source>
        <dbReference type="ARBA" id="ARBA00022786"/>
    </source>
</evidence>
<evidence type="ECO:0000256" key="7">
    <source>
        <dbReference type="SAM" id="Coils"/>
    </source>
</evidence>
<keyword evidence="3" id="KW-0645">Protease</keyword>
<comment type="catalytic activity">
    <reaction evidence="1">
        <text>Thiol-dependent hydrolysis of ester, thioester, amide, peptide and isopeptide bonds formed by the C-terminal Gly of ubiquitin (a 76-residue protein attached to proteins as an intracellular targeting signal).</text>
        <dbReference type="EC" id="3.4.19.12"/>
    </reaction>
</comment>
<evidence type="ECO:0000256" key="5">
    <source>
        <dbReference type="ARBA" id="ARBA00022801"/>
    </source>
</evidence>
<dbReference type="GO" id="GO:0005829">
    <property type="term" value="C:cytosol"/>
    <property type="evidence" value="ECO:0007669"/>
    <property type="project" value="TreeGrafter"/>
</dbReference>
<dbReference type="InterPro" id="IPR018200">
    <property type="entry name" value="USP_CS"/>
</dbReference>
<dbReference type="GO" id="GO:0016579">
    <property type="term" value="P:protein deubiquitination"/>
    <property type="evidence" value="ECO:0007669"/>
    <property type="project" value="InterPro"/>
</dbReference>
<feature type="domain" description="USP" evidence="9">
    <location>
        <begin position="474"/>
        <end position="839"/>
    </location>
</feature>
<feature type="compositionally biased region" description="Polar residues" evidence="8">
    <location>
        <begin position="429"/>
        <end position="450"/>
    </location>
</feature>
<evidence type="ECO:0000256" key="2">
    <source>
        <dbReference type="ARBA" id="ARBA00012759"/>
    </source>
</evidence>
<proteinExistence type="predicted"/>
<dbReference type="PROSITE" id="PS00973">
    <property type="entry name" value="USP_2"/>
    <property type="match status" value="1"/>
</dbReference>
<feature type="region of interest" description="Disordered" evidence="8">
    <location>
        <begin position="150"/>
        <end position="262"/>
    </location>
</feature>
<evidence type="ECO:0000256" key="6">
    <source>
        <dbReference type="ARBA" id="ARBA00022807"/>
    </source>
</evidence>
<evidence type="ECO:0000256" key="1">
    <source>
        <dbReference type="ARBA" id="ARBA00000707"/>
    </source>
</evidence>
<dbReference type="GO" id="GO:0004843">
    <property type="term" value="F:cysteine-type deubiquitinase activity"/>
    <property type="evidence" value="ECO:0007669"/>
    <property type="project" value="UniProtKB-EC"/>
</dbReference>
<keyword evidence="6" id="KW-0788">Thiol protease</keyword>
<feature type="region of interest" description="Disordered" evidence="8">
    <location>
        <begin position="280"/>
        <end position="406"/>
    </location>
</feature>
<keyword evidence="11" id="KW-1185">Reference proteome</keyword>
<feature type="compositionally biased region" description="Low complexity" evidence="8">
    <location>
        <begin position="311"/>
        <end position="324"/>
    </location>
</feature>
<dbReference type="PANTHER" id="PTHR24006">
    <property type="entry name" value="UBIQUITIN CARBOXYL-TERMINAL HYDROLASE"/>
    <property type="match status" value="1"/>
</dbReference>
<keyword evidence="5" id="KW-0378">Hydrolase</keyword>
<dbReference type="GO" id="GO:0005634">
    <property type="term" value="C:nucleus"/>
    <property type="evidence" value="ECO:0007669"/>
    <property type="project" value="TreeGrafter"/>
</dbReference>
<feature type="compositionally biased region" description="Basic and acidic residues" evidence="8">
    <location>
        <begin position="386"/>
        <end position="400"/>
    </location>
</feature>
<evidence type="ECO:0000259" key="9">
    <source>
        <dbReference type="PROSITE" id="PS50235"/>
    </source>
</evidence>
<feature type="region of interest" description="Disordered" evidence="8">
    <location>
        <begin position="828"/>
        <end position="903"/>
    </location>
</feature>
<dbReference type="PANTHER" id="PTHR24006:SF687">
    <property type="entry name" value="UBIQUITIN CARBOXYL-TERMINAL HYDROLASE 10"/>
    <property type="match status" value="1"/>
</dbReference>
<evidence type="ECO:0000313" key="10">
    <source>
        <dbReference type="EMBL" id="KAJ4396411.1"/>
    </source>
</evidence>
<keyword evidence="4" id="KW-0833">Ubl conjugation pathway</keyword>
<dbReference type="OrthoDB" id="429671at2759"/>
<comment type="caution">
    <text evidence="10">The sequence shown here is derived from an EMBL/GenBank/DDBJ whole genome shotgun (WGS) entry which is preliminary data.</text>
</comment>
<dbReference type="Proteomes" id="UP001140453">
    <property type="component" value="Unassembled WGS sequence"/>
</dbReference>
<feature type="compositionally biased region" description="Low complexity" evidence="8">
    <location>
        <begin position="1157"/>
        <end position="1170"/>
    </location>
</feature>
<dbReference type="SUPFAM" id="SSF54001">
    <property type="entry name" value="Cysteine proteinases"/>
    <property type="match status" value="1"/>
</dbReference>
<dbReference type="InterPro" id="IPR001394">
    <property type="entry name" value="Peptidase_C19_UCH"/>
</dbReference>
<feature type="compositionally biased region" description="Polar residues" evidence="8">
    <location>
        <begin position="340"/>
        <end position="368"/>
    </location>
</feature>
<feature type="compositionally biased region" description="Polar residues" evidence="8">
    <location>
        <begin position="211"/>
        <end position="234"/>
    </location>
</feature>
<feature type="compositionally biased region" description="Polar residues" evidence="8">
    <location>
        <begin position="186"/>
        <end position="204"/>
    </location>
</feature>
<evidence type="ECO:0000313" key="11">
    <source>
        <dbReference type="Proteomes" id="UP001140453"/>
    </source>
</evidence>
<dbReference type="InterPro" id="IPR028889">
    <property type="entry name" value="USP"/>
</dbReference>
<dbReference type="EC" id="3.4.19.12" evidence="2"/>
<feature type="compositionally biased region" description="Low complexity" evidence="8">
    <location>
        <begin position="876"/>
        <end position="885"/>
    </location>
</feature>
<feature type="compositionally biased region" description="Pro residues" evidence="8">
    <location>
        <begin position="162"/>
        <end position="171"/>
    </location>
</feature>
<dbReference type="Gene3D" id="3.90.70.10">
    <property type="entry name" value="Cysteine proteinases"/>
    <property type="match status" value="1"/>
</dbReference>
<gene>
    <name evidence="10" type="ORF">N0V93_000630</name>
</gene>
<feature type="region of interest" description="Disordered" evidence="8">
    <location>
        <begin position="21"/>
        <end position="76"/>
    </location>
</feature>
<dbReference type="InterPro" id="IPR050164">
    <property type="entry name" value="Peptidase_C19"/>
</dbReference>
<accession>A0A9W9D1X7</accession>
<feature type="region of interest" description="Disordered" evidence="8">
    <location>
        <begin position="1144"/>
        <end position="1209"/>
    </location>
</feature>
<dbReference type="GO" id="GO:0006508">
    <property type="term" value="P:proteolysis"/>
    <property type="evidence" value="ECO:0007669"/>
    <property type="project" value="UniProtKB-KW"/>
</dbReference>
<feature type="compositionally biased region" description="Polar residues" evidence="8">
    <location>
        <begin position="291"/>
        <end position="300"/>
    </location>
</feature>
<evidence type="ECO:0000256" key="3">
    <source>
        <dbReference type="ARBA" id="ARBA00022670"/>
    </source>
</evidence>
<evidence type="ECO:0000256" key="8">
    <source>
        <dbReference type="SAM" id="MobiDB-lite"/>
    </source>
</evidence>
<keyword evidence="7" id="KW-0175">Coiled coil</keyword>
<organism evidence="10 11">
    <name type="scientific">Gnomoniopsis smithogilvyi</name>
    <dbReference type="NCBI Taxonomy" id="1191159"/>
    <lineage>
        <taxon>Eukaryota</taxon>
        <taxon>Fungi</taxon>
        <taxon>Dikarya</taxon>
        <taxon>Ascomycota</taxon>
        <taxon>Pezizomycotina</taxon>
        <taxon>Sordariomycetes</taxon>
        <taxon>Sordariomycetidae</taxon>
        <taxon>Diaporthales</taxon>
        <taxon>Gnomoniaceae</taxon>
        <taxon>Gnomoniopsis</taxon>
    </lineage>
</organism>
<dbReference type="Pfam" id="PF00443">
    <property type="entry name" value="UCH"/>
    <property type="match status" value="1"/>
</dbReference>
<dbReference type="PROSITE" id="PS50235">
    <property type="entry name" value="USP_3"/>
    <property type="match status" value="1"/>
</dbReference>
<sequence length="1453" mass="160121">MEGGGGQNAYNGGYDMLGNTVVNGTTSPMPAPPPAQEIPQHYGRGRGGRPRGGYGQNFAHQQHSQPYPPQYTSPQWQQPQPFYPQQNGAQAMYTAASHYNAYNAYYPQQYGGYPYYNPGYQSYLAPQPSSMYGSPAHQIPYGQAPYAMNPQIPMVHGSHSPYPQPHAPTGPPTGSAVPNVPLTPASAHSSQLATATALETSQQPAEAVVEQSPQPDPSVNGNANFDSEPSQQPDLWSPFEMSITTDEDTPKPNPRFTINQVPYYTDPDSKALFAAKRRTKKKVKPIEGQDVTMQASQPGQTEDAVESTDAGNSTTTGNTPNNAGVIRDVQSTKEIDTNAAGISNSQPTAQTTDSEGSSTGAAPSQPSRIESPKTHSIVLAADDTTTDNKPENSKDGDVVKSEGAPAGPRVWADLFNKVPVASKVAPDGQATTNGTDETHASGTLGPSQPTTKQLADVLKEYNPSNGKVLFIEPRGLYNARVDCYMISILQVLLYCTPFYNFLHQVKTQSTQSLKFNTPLLDALIDFQSQFKIIKSADTSQQLKEGLTPEQHRQYGETLHATSVFDAAFRSPAIKKLERGKQQDAEEFLTLLLEALNDECVKVIEAAGGNSNLRAPAIEPNATNEWQTVEKGGKPAVTQSSGLPELPNPVSKIFKGKQRSEVRVKQSISNTDQPFINLKLYIEDQSIKTIVDALLRMNATENLSATEKSKSTFQNSGPAKTQQTFIHKLPCILVMHLIRFKSAGNSWAKNGKHVDYPLELEIPTAVLSKPARVEYARSRKYRLVAVVYHHGADKDSGHYSVDVRRQDDESWLRINDTKVEAIDSTDVVGTDKSATTGASKDAMAEGPNSNRFAAVSDNDNADGGTWQNVRSSGNGGKKNSNIGNDKPSSGTSTPRGTPVKDNKSWRKLVRNESMNSFQWTVSEPPRVCLNVADVGLVDQKITEPNNEADADYVERRKELHTRRKKGKKRRKADRKLEHTVANLRKECKEFENEIEELQRQHKAWRMLRIKNMGMLTASLWETHKRSSHADMQSKLAQVESTPRLDGRGTWLGTELELGVGLQPRRGSVTDSVEADAPNTSVLDTYKKESNPSDLKPANIETIPTICNNLKATKPPAMADETDGTSLLSLSAADSMKRIAANLTLDDGHDDSAARGAITHGDSTPGDTTGDDVLVPGGLDSSPKQKKSLAVHDGSQNDFGDAGATGKAETARLPKQLRRIQSVLDRLEKDEQERHIDTVLQDYQVLCETYKAFCKGFTVTKLQFVVRSTHTIRKQLLCRLNQADRFLATWSRRGFVLDSEDASILFVYGFEDICEISEELCPERATQGLSPRPRGGRGQWDFSDDGIFSDIDLDPAHSVIFELLHSLWNSVESTEAWLKFIKPMYRNSKFREDPKERSRPKEQSRYPKLEQAQQLIVELSDFPVHFKAMLQRRDEEAKRTQEEEDQERGSATYSG</sequence>
<feature type="region of interest" description="Disordered" evidence="8">
    <location>
        <begin position="425"/>
        <end position="450"/>
    </location>
</feature>
<dbReference type="EMBL" id="JAPEVB010000001">
    <property type="protein sequence ID" value="KAJ4396411.1"/>
    <property type="molecule type" value="Genomic_DNA"/>
</dbReference>